<dbReference type="Proteomes" id="UP001222027">
    <property type="component" value="Unassembled WGS sequence"/>
</dbReference>
<evidence type="ECO:0000313" key="3">
    <source>
        <dbReference type="Proteomes" id="UP001222027"/>
    </source>
</evidence>
<dbReference type="AlphaFoldDB" id="A0AAV8Q6N1"/>
<proteinExistence type="predicted"/>
<sequence length="88" mass="9338">MSTGYYDQASAIKAFDESKAGVKGLVDAGIITIPPFFSNPLGRWSPNARHPHRPRRRRSRPDAGLLPGGEPQRSAVGPGGDSGRGAEI</sequence>
<evidence type="ECO:0000313" key="2">
    <source>
        <dbReference type="EMBL" id="KAJ8506367.1"/>
    </source>
</evidence>
<dbReference type="EMBL" id="JAQQAF010000002">
    <property type="protein sequence ID" value="KAJ8506367.1"/>
    <property type="molecule type" value="Genomic_DNA"/>
</dbReference>
<organism evidence="2 3">
    <name type="scientific">Ensete ventricosum</name>
    <name type="common">Abyssinian banana</name>
    <name type="synonym">Musa ensete</name>
    <dbReference type="NCBI Taxonomy" id="4639"/>
    <lineage>
        <taxon>Eukaryota</taxon>
        <taxon>Viridiplantae</taxon>
        <taxon>Streptophyta</taxon>
        <taxon>Embryophyta</taxon>
        <taxon>Tracheophyta</taxon>
        <taxon>Spermatophyta</taxon>
        <taxon>Magnoliopsida</taxon>
        <taxon>Liliopsida</taxon>
        <taxon>Zingiberales</taxon>
        <taxon>Musaceae</taxon>
        <taxon>Ensete</taxon>
    </lineage>
</organism>
<gene>
    <name evidence="2" type="ORF">OPV22_007253</name>
</gene>
<keyword evidence="3" id="KW-1185">Reference proteome</keyword>
<comment type="caution">
    <text evidence="2">The sequence shown here is derived from an EMBL/GenBank/DDBJ whole genome shotgun (WGS) entry which is preliminary data.</text>
</comment>
<feature type="compositionally biased region" description="Gly residues" evidence="1">
    <location>
        <begin position="77"/>
        <end position="88"/>
    </location>
</feature>
<feature type="compositionally biased region" description="Basic residues" evidence="1">
    <location>
        <begin position="49"/>
        <end position="59"/>
    </location>
</feature>
<reference evidence="2 3" key="1">
    <citation type="submission" date="2022-12" db="EMBL/GenBank/DDBJ databases">
        <title>Chromosome-scale assembly of the Ensete ventricosum genome.</title>
        <authorList>
            <person name="Dussert Y."/>
            <person name="Stocks J."/>
            <person name="Wendawek A."/>
            <person name="Woldeyes F."/>
            <person name="Nichols R.A."/>
            <person name="Borrell J.S."/>
        </authorList>
    </citation>
    <scope>NUCLEOTIDE SEQUENCE [LARGE SCALE GENOMIC DNA]</scope>
    <source>
        <strain evidence="3">cv. Maze</strain>
        <tissue evidence="2">Seeds</tissue>
    </source>
</reference>
<feature type="region of interest" description="Disordered" evidence="1">
    <location>
        <begin position="40"/>
        <end position="88"/>
    </location>
</feature>
<evidence type="ECO:0000256" key="1">
    <source>
        <dbReference type="SAM" id="MobiDB-lite"/>
    </source>
</evidence>
<accession>A0AAV8Q6N1</accession>
<name>A0AAV8Q6N1_ENSVE</name>
<protein>
    <submittedName>
        <fullName evidence="2">Uncharacterized protein</fullName>
    </submittedName>
</protein>